<evidence type="ECO:0000313" key="2">
    <source>
        <dbReference type="EMBL" id="ACN13526.1"/>
    </source>
</evidence>
<evidence type="ECO:0000256" key="1">
    <source>
        <dbReference type="SAM" id="Coils"/>
    </source>
</evidence>
<name>C0QGQ1_DESAH</name>
<keyword evidence="1" id="KW-0175">Coiled coil</keyword>
<evidence type="ECO:0008006" key="4">
    <source>
        <dbReference type="Google" id="ProtNLM"/>
    </source>
</evidence>
<organism evidence="2 3">
    <name type="scientific">Desulforapulum autotrophicum (strain ATCC 43914 / DSM 3382 / VKM B-1955 / HRM2)</name>
    <name type="common">Desulfobacterium autotrophicum</name>
    <dbReference type="NCBI Taxonomy" id="177437"/>
    <lineage>
        <taxon>Bacteria</taxon>
        <taxon>Pseudomonadati</taxon>
        <taxon>Thermodesulfobacteriota</taxon>
        <taxon>Desulfobacteria</taxon>
        <taxon>Desulfobacterales</taxon>
        <taxon>Desulfobacteraceae</taxon>
        <taxon>Desulforapulum</taxon>
    </lineage>
</organism>
<dbReference type="STRING" id="177437.HRM2_04080"/>
<dbReference type="HOGENOM" id="CLU_031117_0_0_7"/>
<sequence length="480" mass="55337">MALDYSTLKTLRKNHPAWKLLVADHSPLIAGFVHKIFIAPNRRRMGQADLASALEDYLFTLRETEGQDAFPRRAEAYLDEWASQEKGWLRKFYPQGSDEVHYDLMPWVEKALAWLENLVQSPFIGTESRLMTIFDLLHQMVQGTELDARSRIQSLERQKAEIDAQLARVREGHMDMLDDTALKDRFLLINKTARELLGDFREVEYNFRRLDQKTREQIALWEGSKGTLLENFFGERDVIAESDQGKSFNAFWDLLMSPTRQDELSTLLHKVFELGAVKELSPDMRLKRIHYDWLEAGEQTQRTVAKLSGQLRRYLDDQAFLENRRIMQVIQSIESQGVQIKNNLPGNDFMTIDESSPGVWLPMERPLYTFPVKPVIEEIVSLGDGSDIPSDILHAAVFVDRLKLKGIIRNCLQTQDQVTLEQILEAHPLEQGLAELVTYLSLAGDDEKALFDESRNHRVSWTDKRGVTRGAQFCAVIFNR</sequence>
<protein>
    <recommendedName>
        <fullName evidence="4">DUF3375 domain-containing protein</fullName>
    </recommendedName>
</protein>
<dbReference type="AlphaFoldDB" id="C0QGQ1"/>
<dbReference type="eggNOG" id="COG4942">
    <property type="taxonomic scope" value="Bacteria"/>
</dbReference>
<dbReference type="Pfam" id="PF11855">
    <property type="entry name" value="DUF3375"/>
    <property type="match status" value="1"/>
</dbReference>
<keyword evidence="3" id="KW-1185">Reference proteome</keyword>
<dbReference type="OrthoDB" id="138803at2"/>
<dbReference type="InterPro" id="IPR021804">
    <property type="entry name" value="DUF3375"/>
</dbReference>
<dbReference type="KEGG" id="dat:HRM2_04080"/>
<gene>
    <name evidence="2" type="ordered locus">HRM2_04080</name>
</gene>
<evidence type="ECO:0000313" key="3">
    <source>
        <dbReference type="Proteomes" id="UP000000442"/>
    </source>
</evidence>
<dbReference type="RefSeq" id="WP_012662775.1">
    <property type="nucleotide sequence ID" value="NC_012108.1"/>
</dbReference>
<dbReference type="Proteomes" id="UP000000442">
    <property type="component" value="Chromosome"/>
</dbReference>
<dbReference type="EMBL" id="CP001087">
    <property type="protein sequence ID" value="ACN13526.1"/>
    <property type="molecule type" value="Genomic_DNA"/>
</dbReference>
<proteinExistence type="predicted"/>
<feature type="coiled-coil region" evidence="1">
    <location>
        <begin position="145"/>
        <end position="172"/>
    </location>
</feature>
<accession>C0QGQ1</accession>
<reference evidence="2 3" key="1">
    <citation type="journal article" date="2009" name="Environ. Microbiol.">
        <title>Genome sequence of Desulfobacterium autotrophicum HRM2, a marine sulfate reducer oxidizing organic carbon completely to carbon dioxide.</title>
        <authorList>
            <person name="Strittmatter A.W."/>
            <person name="Liesegang H."/>
            <person name="Rabus R."/>
            <person name="Decker I."/>
            <person name="Amann J."/>
            <person name="Andres S."/>
            <person name="Henne A."/>
            <person name="Fricke W.F."/>
            <person name="Martinez-Arias R."/>
            <person name="Bartels D."/>
            <person name="Goesmann A."/>
            <person name="Krause L."/>
            <person name="Puehler A."/>
            <person name="Klenk H.P."/>
            <person name="Richter M."/>
            <person name="Schuler M."/>
            <person name="Gloeckner F.O."/>
            <person name="Meyerdierks A."/>
            <person name="Gottschalk G."/>
            <person name="Amann R."/>
        </authorList>
    </citation>
    <scope>NUCLEOTIDE SEQUENCE [LARGE SCALE GENOMIC DNA]</scope>
    <source>
        <strain evidence="3">ATCC 43914 / DSM 3382 / HRM2</strain>
    </source>
</reference>